<name>A0A8S0SXW8_OLEEU</name>
<feature type="compositionally biased region" description="Basic and acidic residues" evidence="2">
    <location>
        <begin position="81"/>
        <end position="90"/>
    </location>
</feature>
<organism evidence="3 4">
    <name type="scientific">Olea europaea subsp. europaea</name>
    <dbReference type="NCBI Taxonomy" id="158383"/>
    <lineage>
        <taxon>Eukaryota</taxon>
        <taxon>Viridiplantae</taxon>
        <taxon>Streptophyta</taxon>
        <taxon>Embryophyta</taxon>
        <taxon>Tracheophyta</taxon>
        <taxon>Spermatophyta</taxon>
        <taxon>Magnoliopsida</taxon>
        <taxon>eudicotyledons</taxon>
        <taxon>Gunneridae</taxon>
        <taxon>Pentapetalae</taxon>
        <taxon>asterids</taxon>
        <taxon>lamiids</taxon>
        <taxon>Lamiales</taxon>
        <taxon>Oleaceae</taxon>
        <taxon>Oleeae</taxon>
        <taxon>Olea</taxon>
    </lineage>
</organism>
<dbReference type="AlphaFoldDB" id="A0A8S0SXW8"/>
<evidence type="ECO:0000313" key="3">
    <source>
        <dbReference type="EMBL" id="CAA2998098.1"/>
    </source>
</evidence>
<dbReference type="PROSITE" id="PS50096">
    <property type="entry name" value="IQ"/>
    <property type="match status" value="1"/>
</dbReference>
<sequence>MEKKEKEVDNVSPEQSKESIKLPDNGDNSKVIGTHTNGNASSRMKDIPVKQVEQQSEKESPEIEPYVISDIKSKNKTTNKKTIEVMEGKNQRGGNMEGKIDQANQTDERSTEEKCSKKCIRADKAYVNSISDDTRSQIVEKEDLLSDKEVNVNEVKEPERKKLTDLEAAIIIQSAYRGFAIRRWEPQAIKKVEANCQSA</sequence>
<dbReference type="EMBL" id="CACTIH010005580">
    <property type="protein sequence ID" value="CAA2998098.1"/>
    <property type="molecule type" value="Genomic_DNA"/>
</dbReference>
<feature type="region of interest" description="Disordered" evidence="2">
    <location>
        <begin position="1"/>
        <end position="115"/>
    </location>
</feature>
<comment type="caution">
    <text evidence="3">The sequence shown here is derived from an EMBL/GenBank/DDBJ whole genome shotgun (WGS) entry which is preliminary data.</text>
</comment>
<dbReference type="Gramene" id="OE9A030982T1">
    <property type="protein sequence ID" value="OE9A030982C1"/>
    <property type="gene ID" value="OE9A030982"/>
</dbReference>
<dbReference type="GO" id="GO:0005516">
    <property type="term" value="F:calmodulin binding"/>
    <property type="evidence" value="ECO:0007669"/>
    <property type="project" value="UniProtKB-KW"/>
</dbReference>
<keyword evidence="1" id="KW-0112">Calmodulin-binding</keyword>
<evidence type="ECO:0000313" key="4">
    <source>
        <dbReference type="Proteomes" id="UP000594638"/>
    </source>
</evidence>
<gene>
    <name evidence="3" type="ORF">OLEA9_A030982</name>
</gene>
<evidence type="ECO:0000256" key="1">
    <source>
        <dbReference type="ARBA" id="ARBA00022860"/>
    </source>
</evidence>
<proteinExistence type="predicted"/>
<keyword evidence="4" id="KW-1185">Reference proteome</keyword>
<dbReference type="Pfam" id="PF00612">
    <property type="entry name" value="IQ"/>
    <property type="match status" value="1"/>
</dbReference>
<feature type="compositionally biased region" description="Basic and acidic residues" evidence="2">
    <location>
        <begin position="1"/>
        <end position="21"/>
    </location>
</feature>
<accession>A0A8S0SXW8</accession>
<dbReference type="InterPro" id="IPR000048">
    <property type="entry name" value="IQ_motif_EF-hand-BS"/>
</dbReference>
<reference evidence="3 4" key="1">
    <citation type="submission" date="2019-12" db="EMBL/GenBank/DDBJ databases">
        <authorList>
            <person name="Alioto T."/>
            <person name="Alioto T."/>
            <person name="Gomez Garrido J."/>
        </authorList>
    </citation>
    <scope>NUCLEOTIDE SEQUENCE [LARGE SCALE GENOMIC DNA]</scope>
</reference>
<dbReference type="Proteomes" id="UP000594638">
    <property type="component" value="Unassembled WGS sequence"/>
</dbReference>
<feature type="compositionally biased region" description="Basic and acidic residues" evidence="2">
    <location>
        <begin position="106"/>
        <end position="115"/>
    </location>
</feature>
<dbReference type="OrthoDB" id="787121at2759"/>
<protein>
    <submittedName>
        <fullName evidence="3">BAG family molecular chaperone regulator 6</fullName>
    </submittedName>
</protein>
<evidence type="ECO:0000256" key="2">
    <source>
        <dbReference type="SAM" id="MobiDB-lite"/>
    </source>
</evidence>